<dbReference type="EMBL" id="VRYZ01000009">
    <property type="protein sequence ID" value="TXS89415.1"/>
    <property type="molecule type" value="Genomic_DNA"/>
</dbReference>
<dbReference type="NCBIfam" id="TIGR00236">
    <property type="entry name" value="wecB"/>
    <property type="match status" value="1"/>
</dbReference>
<dbReference type="PANTHER" id="PTHR43174:SF1">
    <property type="entry name" value="UDP-N-ACETYLGLUCOSAMINE 2-EPIMERASE"/>
    <property type="match status" value="1"/>
</dbReference>
<evidence type="ECO:0000313" key="3">
    <source>
        <dbReference type="EMBL" id="TXS89415.1"/>
    </source>
</evidence>
<dbReference type="Pfam" id="PF02350">
    <property type="entry name" value="Epimerase_2"/>
    <property type="match status" value="1"/>
</dbReference>
<proteinExistence type="inferred from homology"/>
<dbReference type="OrthoDB" id="9803238at2"/>
<keyword evidence="4" id="KW-1185">Reference proteome</keyword>
<gene>
    <name evidence="3" type="ORF">FVW59_18030</name>
</gene>
<dbReference type="InterPro" id="IPR003331">
    <property type="entry name" value="UDP_GlcNAc_Epimerase_2_dom"/>
</dbReference>
<evidence type="ECO:0000256" key="1">
    <source>
        <dbReference type="RuleBase" id="RU003513"/>
    </source>
</evidence>
<accession>A0A5C8ZMK1</accession>
<keyword evidence="1 3" id="KW-0413">Isomerase</keyword>
<comment type="similarity">
    <text evidence="1">Belongs to the UDP-N-acetylglucosamine 2-epimerase family.</text>
</comment>
<dbReference type="AlphaFoldDB" id="A0A5C8ZMK1"/>
<evidence type="ECO:0000259" key="2">
    <source>
        <dbReference type="Pfam" id="PF02350"/>
    </source>
</evidence>
<evidence type="ECO:0000313" key="4">
    <source>
        <dbReference type="Proteomes" id="UP000321933"/>
    </source>
</evidence>
<dbReference type="Gene3D" id="3.40.50.2000">
    <property type="entry name" value="Glycogen Phosphorylase B"/>
    <property type="match status" value="2"/>
</dbReference>
<dbReference type="EC" id="5.1.3.14" evidence="3"/>
<dbReference type="InterPro" id="IPR029767">
    <property type="entry name" value="WecB-like"/>
</dbReference>
<sequence>MRVMTVLGTRPEIIRLSRIIPRLDECCDHTLVHTGQNFDTRLSDIFFNELGLRPPCHHLGVDASGFGGQIARIFERIEPLLVENQPDRVLILGDTNSALTAIIAKRHGIPVCHMEAGNRCYDDNVPEEVNRRVVDHSSDILLPYTERSRDNLLREGIAANRIFVTGNPIGEVIEYYKQQIDQSSMLDELALVQKGYFLVTLHRAENVDNPVRLRQLLSSLEKLAEEYRRPAVISVHPRLRARLESLGYEGSDSVRMMAPFSFLDFVHLEYNAFCLLSDSGTVQEECAILRVPSVTLRDVTERPETLESGSNIVTGIGEESVFRAVCLAIESDLNWPLPPEYARTNVSETVVKLITAYYQGLDRMQAI</sequence>
<feature type="domain" description="UDP-N-acetylglucosamine 2-epimerase" evidence="2">
    <location>
        <begin position="27"/>
        <end position="354"/>
    </location>
</feature>
<dbReference type="PANTHER" id="PTHR43174">
    <property type="entry name" value="UDP-N-ACETYLGLUCOSAMINE 2-EPIMERASE"/>
    <property type="match status" value="1"/>
</dbReference>
<dbReference type="Proteomes" id="UP000321933">
    <property type="component" value="Unassembled WGS sequence"/>
</dbReference>
<protein>
    <submittedName>
        <fullName evidence="3">UDP-N-acetylglucosamine 2-epimerase (Non-hydrolyzing)</fullName>
        <ecNumber evidence="3">5.1.3.14</ecNumber>
    </submittedName>
</protein>
<name>A0A5C8ZMK1_9GAMM</name>
<dbReference type="GO" id="GO:0008761">
    <property type="term" value="F:UDP-N-acetylglucosamine 2-epimerase activity"/>
    <property type="evidence" value="ECO:0007669"/>
    <property type="project" value="UniProtKB-EC"/>
</dbReference>
<comment type="caution">
    <text evidence="3">The sequence shown here is derived from an EMBL/GenBank/DDBJ whole genome shotgun (WGS) entry which is preliminary data.</text>
</comment>
<dbReference type="RefSeq" id="WP_148065776.1">
    <property type="nucleotide sequence ID" value="NZ_VRYZ01000009.1"/>
</dbReference>
<dbReference type="CDD" id="cd03786">
    <property type="entry name" value="GTB_UDP-GlcNAc_2-Epimerase"/>
    <property type="match status" value="1"/>
</dbReference>
<dbReference type="SUPFAM" id="SSF53756">
    <property type="entry name" value="UDP-Glycosyltransferase/glycogen phosphorylase"/>
    <property type="match status" value="1"/>
</dbReference>
<reference evidence="3 4" key="1">
    <citation type="submission" date="2019-08" db="EMBL/GenBank/DDBJ databases">
        <title>Parahaliea maris sp. nov., isolated from the surface seawater.</title>
        <authorList>
            <person name="Liu Y."/>
        </authorList>
    </citation>
    <scope>NUCLEOTIDE SEQUENCE [LARGE SCALE GENOMIC DNA]</scope>
    <source>
        <strain evidence="3 4">S2-26</strain>
    </source>
</reference>
<organism evidence="3 4">
    <name type="scientific">Parahaliea aestuarii</name>
    <dbReference type="NCBI Taxonomy" id="1852021"/>
    <lineage>
        <taxon>Bacteria</taxon>
        <taxon>Pseudomonadati</taxon>
        <taxon>Pseudomonadota</taxon>
        <taxon>Gammaproteobacteria</taxon>
        <taxon>Cellvibrionales</taxon>
        <taxon>Halieaceae</taxon>
        <taxon>Parahaliea</taxon>
    </lineage>
</organism>